<dbReference type="Proteomes" id="UP000011715">
    <property type="component" value="Unassembled WGS sequence"/>
</dbReference>
<keyword evidence="3" id="KW-0732">Signal</keyword>
<dbReference type="OMA" id="IYGESAQ"/>
<feature type="compositionally biased region" description="Low complexity" evidence="1">
    <location>
        <begin position="707"/>
        <end position="717"/>
    </location>
</feature>
<name>A0A0C4E4R6_MAGP6</name>
<reference evidence="5" key="3">
    <citation type="submission" date="2011-03" db="EMBL/GenBank/DDBJ databases">
        <title>Annotation of Magnaporthe poae ATCC 64411.</title>
        <authorList>
            <person name="Ma L.-J."/>
            <person name="Dead R."/>
            <person name="Young S.K."/>
            <person name="Zeng Q."/>
            <person name="Gargeya S."/>
            <person name="Fitzgerald M."/>
            <person name="Haas B."/>
            <person name="Abouelleil A."/>
            <person name="Alvarado L."/>
            <person name="Arachchi H.M."/>
            <person name="Berlin A."/>
            <person name="Brown A."/>
            <person name="Chapman S.B."/>
            <person name="Chen Z."/>
            <person name="Dunbar C."/>
            <person name="Freedman E."/>
            <person name="Gearin G."/>
            <person name="Gellesch M."/>
            <person name="Goldberg J."/>
            <person name="Griggs A."/>
            <person name="Gujja S."/>
            <person name="Heiman D."/>
            <person name="Howarth C."/>
            <person name="Larson L."/>
            <person name="Lui A."/>
            <person name="MacDonald P.J.P."/>
            <person name="Mehta T."/>
            <person name="Montmayeur A."/>
            <person name="Murphy C."/>
            <person name="Neiman D."/>
            <person name="Pearson M."/>
            <person name="Priest M."/>
            <person name="Roberts A."/>
            <person name="Saif S."/>
            <person name="Shea T."/>
            <person name="Shenoy N."/>
            <person name="Sisk P."/>
            <person name="Stolte C."/>
            <person name="Sykes S."/>
            <person name="Yandava C."/>
            <person name="Wortman J."/>
            <person name="Nusbaum C."/>
            <person name="Birren B."/>
        </authorList>
    </citation>
    <scope>NUCLEOTIDE SEQUENCE</scope>
    <source>
        <strain evidence="5">ATCC 64411</strain>
    </source>
</reference>
<evidence type="ECO:0000256" key="3">
    <source>
        <dbReference type="SAM" id="SignalP"/>
    </source>
</evidence>
<feature type="signal peptide" evidence="3">
    <location>
        <begin position="1"/>
        <end position="19"/>
    </location>
</feature>
<proteinExistence type="predicted"/>
<reference evidence="6" key="5">
    <citation type="submission" date="2015-06" db="UniProtKB">
        <authorList>
            <consortium name="EnsemblFungi"/>
        </authorList>
    </citation>
    <scope>IDENTIFICATION</scope>
    <source>
        <strain evidence="6">ATCC 64411</strain>
    </source>
</reference>
<dbReference type="EMBL" id="ADBL01001802">
    <property type="status" value="NOT_ANNOTATED_CDS"/>
    <property type="molecule type" value="Genomic_DNA"/>
</dbReference>
<feature type="compositionally biased region" description="Basic and acidic residues" evidence="1">
    <location>
        <begin position="719"/>
        <end position="730"/>
    </location>
</feature>
<gene>
    <name evidence="5" type="ORF">MAPG_07466</name>
</gene>
<evidence type="ECO:0000313" key="7">
    <source>
        <dbReference type="Proteomes" id="UP000011715"/>
    </source>
</evidence>
<protein>
    <recommendedName>
        <fullName evidence="4">Dystroglycan-type cadherin-like domain-containing protein</fullName>
    </recommendedName>
</protein>
<dbReference type="GO" id="GO:0043236">
    <property type="term" value="F:laminin binding"/>
    <property type="evidence" value="ECO:0007669"/>
    <property type="project" value="TreeGrafter"/>
</dbReference>
<keyword evidence="2" id="KW-0472">Membrane</keyword>
<reference evidence="5" key="2">
    <citation type="submission" date="2010-05" db="EMBL/GenBank/DDBJ databases">
        <title>The Genome Sequence of Magnaporthe poae strain ATCC 64411.</title>
        <authorList>
            <consortium name="The Broad Institute Genome Sequencing Platform"/>
            <consortium name="Broad Institute Genome Sequencing Center for Infectious Disease"/>
            <person name="Ma L.-J."/>
            <person name="Dead R."/>
            <person name="Young S."/>
            <person name="Zeng Q."/>
            <person name="Koehrsen M."/>
            <person name="Alvarado L."/>
            <person name="Berlin A."/>
            <person name="Chapman S.B."/>
            <person name="Chen Z."/>
            <person name="Freedman E."/>
            <person name="Gellesch M."/>
            <person name="Goldberg J."/>
            <person name="Griggs A."/>
            <person name="Gujja S."/>
            <person name="Heilman E.R."/>
            <person name="Heiman D."/>
            <person name="Hepburn T."/>
            <person name="Howarth C."/>
            <person name="Jen D."/>
            <person name="Larson L."/>
            <person name="Mehta T."/>
            <person name="Neiman D."/>
            <person name="Pearson M."/>
            <person name="Roberts A."/>
            <person name="Saif S."/>
            <person name="Shea T."/>
            <person name="Shenoy N."/>
            <person name="Sisk P."/>
            <person name="Stolte C."/>
            <person name="Sykes S."/>
            <person name="Walk T."/>
            <person name="White J."/>
            <person name="Yandava C."/>
            <person name="Haas B."/>
            <person name="Nusbaum C."/>
            <person name="Birren B."/>
        </authorList>
    </citation>
    <scope>NUCLEOTIDE SEQUENCE</scope>
    <source>
        <strain evidence="5">ATCC 64411</strain>
    </source>
</reference>
<dbReference type="EnsemblFungi" id="MAPG_07466T0">
    <property type="protein sequence ID" value="MAPG_07466T0"/>
    <property type="gene ID" value="MAPG_07466"/>
</dbReference>
<feature type="domain" description="Dystroglycan-type cadherin-like" evidence="4">
    <location>
        <begin position="129"/>
        <end position="237"/>
    </location>
</feature>
<dbReference type="SMART" id="SM00736">
    <property type="entry name" value="CADG"/>
    <property type="match status" value="2"/>
</dbReference>
<dbReference type="OrthoDB" id="41532at2759"/>
<dbReference type="Gene3D" id="2.60.40.10">
    <property type="entry name" value="Immunoglobulins"/>
    <property type="match status" value="3"/>
</dbReference>
<dbReference type="PANTHER" id="PTHR21559:SF21">
    <property type="entry name" value="DYSTROGLYCAN 1"/>
    <property type="match status" value="1"/>
</dbReference>
<feature type="compositionally biased region" description="Basic residues" evidence="1">
    <location>
        <begin position="761"/>
        <end position="770"/>
    </location>
</feature>
<dbReference type="PANTHER" id="PTHR21559">
    <property type="entry name" value="DYSTROGLYCAN-RELATED"/>
    <property type="match status" value="1"/>
</dbReference>
<sequence>MASLVRLGLVLLLASCTSAVPSVSFPINSQVPPIARVSEPFSFVFSSATFTSNLPMTYSLLKAPKWLVIDSKARRLFGTPREADVTSGDDVVGVPIEIVATDRTGSTTLSATLVVSKQPPPELLIPSAEQVSTFGPFSQPSSVLSYPEKPFSFAFSPKTFSRTDLDYYAVSADNSPLPAWISFDPETLTFSGRTPPLSSLVEPPQIFGFQLVASDVPGFSALSVSFSVVVGSRQLTAIDATFIINATSGTAVANSNLNGKIRIDGKEAGPGDIVSTTTPGIPPWLTFDKNALEFKGTPPTNASPTAFPLILKDAYGNALNMTVQVKMATGLFRSSFRDITLKPGSQLLLDLKPYLWRPSETEIELETQPQAQWVRYDPEAMTISGDVPRTPSTSTILLKARAADSPETTDERSLRLNISGPEVDVTATDQSTTANPTSPSESASDAPGPATDAPGNSSATSPRLAVLLPAIIVPVLFLLVVALIIICICCRRRRKRASPRRVETTDISRPLPGSYVMNGEAYSTPSLQALSAQCDDTLPRTPTKAVEQASDGRMPAPASAPVGLGLGLMGLKGNNGAIPAPPIPDDDSGSAGGRGGGSWSVARALAGRRSRKSRARSYLSDTSLYGEQGHFEGMYEPLPGSAGGGGGAFRGNIEMDVPTLGNDDSTQQTPESKRGQMPDADAASSPRPPSTAGSRSPRAFARIGQGTTVASVFTTTTRPEGRSWVMRDAHGTGSGGVGGDDRSVVSDGTEWQTVHDGPDSRRRRLCRRGI</sequence>
<dbReference type="GO" id="GO:0016011">
    <property type="term" value="C:dystroglycan complex"/>
    <property type="evidence" value="ECO:0007669"/>
    <property type="project" value="TreeGrafter"/>
</dbReference>
<feature type="domain" description="Dystroglycan-type cadherin-like" evidence="4">
    <location>
        <begin position="26"/>
        <end position="124"/>
    </location>
</feature>
<evidence type="ECO:0000313" key="5">
    <source>
        <dbReference type="EMBL" id="KLU88480.1"/>
    </source>
</evidence>
<dbReference type="InterPro" id="IPR013783">
    <property type="entry name" value="Ig-like_fold"/>
</dbReference>
<evidence type="ECO:0000256" key="1">
    <source>
        <dbReference type="SAM" id="MobiDB-lite"/>
    </source>
</evidence>
<dbReference type="EMBL" id="GL876971">
    <property type="protein sequence ID" value="KLU88480.1"/>
    <property type="molecule type" value="Genomic_DNA"/>
</dbReference>
<keyword evidence="7" id="KW-1185">Reference proteome</keyword>
<reference evidence="7" key="1">
    <citation type="submission" date="2010-05" db="EMBL/GenBank/DDBJ databases">
        <title>The genome sequence of Magnaporthe poae strain ATCC 64411.</title>
        <authorList>
            <person name="Ma L.-J."/>
            <person name="Dead R."/>
            <person name="Young S."/>
            <person name="Zeng Q."/>
            <person name="Koehrsen M."/>
            <person name="Alvarado L."/>
            <person name="Berlin A."/>
            <person name="Chapman S.B."/>
            <person name="Chen Z."/>
            <person name="Freedman E."/>
            <person name="Gellesch M."/>
            <person name="Goldberg J."/>
            <person name="Griggs A."/>
            <person name="Gujja S."/>
            <person name="Heilman E.R."/>
            <person name="Heiman D."/>
            <person name="Hepburn T."/>
            <person name="Howarth C."/>
            <person name="Jen D."/>
            <person name="Larson L."/>
            <person name="Mehta T."/>
            <person name="Neiman D."/>
            <person name="Pearson M."/>
            <person name="Roberts A."/>
            <person name="Saif S."/>
            <person name="Shea T."/>
            <person name="Shenoy N."/>
            <person name="Sisk P."/>
            <person name="Stolte C."/>
            <person name="Sykes S."/>
            <person name="Walk T."/>
            <person name="White J."/>
            <person name="Yandava C."/>
            <person name="Haas B."/>
            <person name="Nusbaum C."/>
            <person name="Birren B."/>
        </authorList>
    </citation>
    <scope>NUCLEOTIDE SEQUENCE [LARGE SCALE GENOMIC DNA]</scope>
    <source>
        <strain evidence="7">ATCC 64411 / 73-15</strain>
    </source>
</reference>
<evidence type="ECO:0000259" key="4">
    <source>
        <dbReference type="SMART" id="SM00736"/>
    </source>
</evidence>
<organism evidence="6 7">
    <name type="scientific">Magnaporthiopsis poae (strain ATCC 64411 / 73-15)</name>
    <name type="common">Kentucky bluegrass fungus</name>
    <name type="synonym">Magnaporthe poae</name>
    <dbReference type="NCBI Taxonomy" id="644358"/>
    <lineage>
        <taxon>Eukaryota</taxon>
        <taxon>Fungi</taxon>
        <taxon>Dikarya</taxon>
        <taxon>Ascomycota</taxon>
        <taxon>Pezizomycotina</taxon>
        <taxon>Sordariomycetes</taxon>
        <taxon>Sordariomycetidae</taxon>
        <taxon>Magnaporthales</taxon>
        <taxon>Magnaporthaceae</taxon>
        <taxon>Magnaporthiopsis</taxon>
    </lineage>
</organism>
<accession>A0A0C4E4R6</accession>
<reference evidence="6" key="4">
    <citation type="journal article" date="2015" name="G3 (Bethesda)">
        <title>Genome sequences of three phytopathogenic species of the Magnaporthaceae family of fungi.</title>
        <authorList>
            <person name="Okagaki L.H."/>
            <person name="Nunes C.C."/>
            <person name="Sailsbery J."/>
            <person name="Clay B."/>
            <person name="Brown D."/>
            <person name="John T."/>
            <person name="Oh Y."/>
            <person name="Young N."/>
            <person name="Fitzgerald M."/>
            <person name="Haas B.J."/>
            <person name="Zeng Q."/>
            <person name="Young S."/>
            <person name="Adiconis X."/>
            <person name="Fan L."/>
            <person name="Levin J.Z."/>
            <person name="Mitchell T.K."/>
            <person name="Okubara P.A."/>
            <person name="Farman M.L."/>
            <person name="Kohn L.M."/>
            <person name="Birren B."/>
            <person name="Ma L.-J."/>
            <person name="Dean R.A."/>
        </authorList>
    </citation>
    <scope>NUCLEOTIDE SEQUENCE</scope>
    <source>
        <strain evidence="6">ATCC 64411 / 73-15</strain>
    </source>
</reference>
<dbReference type="STRING" id="644358.A0A0C4E4R6"/>
<dbReference type="GO" id="GO:0005509">
    <property type="term" value="F:calcium ion binding"/>
    <property type="evidence" value="ECO:0007669"/>
    <property type="project" value="InterPro"/>
</dbReference>
<dbReference type="AlphaFoldDB" id="A0A0C4E4R6"/>
<feature type="transmembrane region" description="Helical" evidence="2">
    <location>
        <begin position="466"/>
        <end position="490"/>
    </location>
</feature>
<dbReference type="eggNOG" id="ENOG502QURR">
    <property type="taxonomic scope" value="Eukaryota"/>
</dbReference>
<feature type="compositionally biased region" description="Low complexity" evidence="1">
    <location>
        <begin position="678"/>
        <end position="699"/>
    </location>
</feature>
<dbReference type="EMBL" id="ADBL01001801">
    <property type="status" value="NOT_ANNOTATED_CDS"/>
    <property type="molecule type" value="Genomic_DNA"/>
</dbReference>
<dbReference type="VEuPathDB" id="FungiDB:MAPG_07466"/>
<feature type="chain" id="PRO_5009385743" description="Dystroglycan-type cadherin-like domain-containing protein" evidence="3">
    <location>
        <begin position="20"/>
        <end position="770"/>
    </location>
</feature>
<feature type="compositionally biased region" description="Basic and acidic residues" evidence="1">
    <location>
        <begin position="401"/>
        <end position="414"/>
    </location>
</feature>
<dbReference type="SUPFAM" id="SSF49313">
    <property type="entry name" value="Cadherin-like"/>
    <property type="match status" value="3"/>
</dbReference>
<dbReference type="InterPro" id="IPR015919">
    <property type="entry name" value="Cadherin-like_sf"/>
</dbReference>
<feature type="compositionally biased region" description="Polar residues" evidence="1">
    <location>
        <begin position="427"/>
        <end position="443"/>
    </location>
</feature>
<keyword evidence="2" id="KW-0812">Transmembrane</keyword>
<keyword evidence="2" id="KW-1133">Transmembrane helix</keyword>
<dbReference type="Pfam" id="PF05345">
    <property type="entry name" value="He_PIG"/>
    <property type="match status" value="3"/>
</dbReference>
<feature type="region of interest" description="Disordered" evidence="1">
    <location>
        <begin position="635"/>
        <end position="770"/>
    </location>
</feature>
<feature type="region of interest" description="Disordered" evidence="1">
    <location>
        <begin position="577"/>
        <end position="597"/>
    </location>
</feature>
<dbReference type="InterPro" id="IPR006644">
    <property type="entry name" value="Cadg"/>
</dbReference>
<feature type="region of interest" description="Disordered" evidence="1">
    <location>
        <begin position="400"/>
        <end position="460"/>
    </location>
</feature>
<evidence type="ECO:0000313" key="6">
    <source>
        <dbReference type="EnsemblFungi" id="MAPG_07466T0"/>
    </source>
</evidence>
<evidence type="ECO:0000256" key="2">
    <source>
        <dbReference type="SAM" id="Phobius"/>
    </source>
</evidence>